<proteinExistence type="predicted"/>
<keyword evidence="5" id="KW-1185">Reference proteome</keyword>
<name>A0A0C4EB59_MAGP6</name>
<reference evidence="5" key="1">
    <citation type="submission" date="2010-05" db="EMBL/GenBank/DDBJ databases">
        <title>The genome sequence of Magnaporthe poae strain ATCC 64411.</title>
        <authorList>
            <person name="Ma L.-J."/>
            <person name="Dead R."/>
            <person name="Young S."/>
            <person name="Zeng Q."/>
            <person name="Koehrsen M."/>
            <person name="Alvarado L."/>
            <person name="Berlin A."/>
            <person name="Chapman S.B."/>
            <person name="Chen Z."/>
            <person name="Freedman E."/>
            <person name="Gellesch M."/>
            <person name="Goldberg J."/>
            <person name="Griggs A."/>
            <person name="Gujja S."/>
            <person name="Heilman E.R."/>
            <person name="Heiman D."/>
            <person name="Hepburn T."/>
            <person name="Howarth C."/>
            <person name="Jen D."/>
            <person name="Larson L."/>
            <person name="Mehta T."/>
            <person name="Neiman D."/>
            <person name="Pearson M."/>
            <person name="Roberts A."/>
            <person name="Saif S."/>
            <person name="Shea T."/>
            <person name="Shenoy N."/>
            <person name="Sisk P."/>
            <person name="Stolte C."/>
            <person name="Sykes S."/>
            <person name="Walk T."/>
            <person name="White J."/>
            <person name="Yandava C."/>
            <person name="Haas B."/>
            <person name="Nusbaum C."/>
            <person name="Birren B."/>
        </authorList>
    </citation>
    <scope>NUCLEOTIDE SEQUENCE [LARGE SCALE GENOMIC DNA]</scope>
    <source>
        <strain evidence="5">ATCC 64411 / 73-15</strain>
    </source>
</reference>
<evidence type="ECO:0000256" key="2">
    <source>
        <dbReference type="SAM" id="Phobius"/>
    </source>
</evidence>
<dbReference type="AlphaFoldDB" id="A0A0C4EB59"/>
<keyword evidence="2" id="KW-0472">Membrane</keyword>
<evidence type="ECO:0000313" key="5">
    <source>
        <dbReference type="Proteomes" id="UP000011715"/>
    </source>
</evidence>
<accession>A0A0C4EB59</accession>
<feature type="region of interest" description="Disordered" evidence="1">
    <location>
        <begin position="182"/>
        <end position="202"/>
    </location>
</feature>
<dbReference type="EMBL" id="GL876977">
    <property type="protein sequence ID" value="KLU91385.1"/>
    <property type="molecule type" value="Genomic_DNA"/>
</dbReference>
<feature type="compositionally biased region" description="Basic and acidic residues" evidence="1">
    <location>
        <begin position="182"/>
        <end position="199"/>
    </location>
</feature>
<organism evidence="4 5">
    <name type="scientific">Magnaporthiopsis poae (strain ATCC 64411 / 73-15)</name>
    <name type="common">Kentucky bluegrass fungus</name>
    <name type="synonym">Magnaporthe poae</name>
    <dbReference type="NCBI Taxonomy" id="644358"/>
    <lineage>
        <taxon>Eukaryota</taxon>
        <taxon>Fungi</taxon>
        <taxon>Dikarya</taxon>
        <taxon>Ascomycota</taxon>
        <taxon>Pezizomycotina</taxon>
        <taxon>Sordariomycetes</taxon>
        <taxon>Sordariomycetidae</taxon>
        <taxon>Magnaporthales</taxon>
        <taxon>Magnaporthaceae</taxon>
        <taxon>Magnaporthiopsis</taxon>
    </lineage>
</organism>
<evidence type="ECO:0000256" key="1">
    <source>
        <dbReference type="SAM" id="MobiDB-lite"/>
    </source>
</evidence>
<sequence length="276" mass="30215">MTLGKCSKERTPSTITTAHIAHNIIIRLLATLKRKRGRGRVTFVFTPCSGLCLAFGAVSRRVLLRFVGCIELFASPLVPCPSICCRSDAFWPLIVCPPTDSSSSVAAVIARRALAVVAEPAHRRPSSLALGLRNIKTKKPLIPSPARYLLAKPRPSLPFSACSSPAATQRLLAAGQRYLSHRSPERRHCGASSTKHDSADPASSRFLAATGRLRPEPTPVRAWSWYVVRYCKREQKQQDHETKPGPLFAFLVEHCPPVFSRAARPPIVPAQNDSIA</sequence>
<keyword evidence="2" id="KW-1133">Transmembrane helix</keyword>
<dbReference type="Proteomes" id="UP000011715">
    <property type="component" value="Unassembled WGS sequence"/>
</dbReference>
<feature type="transmembrane region" description="Helical" evidence="2">
    <location>
        <begin position="41"/>
        <end position="59"/>
    </location>
</feature>
<keyword evidence="2" id="KW-0812">Transmembrane</keyword>
<gene>
    <name evidence="3" type="ORF">MAPG_09905</name>
</gene>
<dbReference type="EMBL" id="ADBL01002547">
    <property type="status" value="NOT_ANNOTATED_CDS"/>
    <property type="molecule type" value="Genomic_DNA"/>
</dbReference>
<dbReference type="VEuPathDB" id="FungiDB:MAPG_09905"/>
<protein>
    <submittedName>
        <fullName evidence="3 4">Uncharacterized protein</fullName>
    </submittedName>
</protein>
<reference evidence="3" key="3">
    <citation type="submission" date="2011-03" db="EMBL/GenBank/DDBJ databases">
        <title>Annotation of Magnaporthe poae ATCC 64411.</title>
        <authorList>
            <person name="Ma L.-J."/>
            <person name="Dead R."/>
            <person name="Young S.K."/>
            <person name="Zeng Q."/>
            <person name="Gargeya S."/>
            <person name="Fitzgerald M."/>
            <person name="Haas B."/>
            <person name="Abouelleil A."/>
            <person name="Alvarado L."/>
            <person name="Arachchi H.M."/>
            <person name="Berlin A."/>
            <person name="Brown A."/>
            <person name="Chapman S.B."/>
            <person name="Chen Z."/>
            <person name="Dunbar C."/>
            <person name="Freedman E."/>
            <person name="Gearin G."/>
            <person name="Gellesch M."/>
            <person name="Goldberg J."/>
            <person name="Griggs A."/>
            <person name="Gujja S."/>
            <person name="Heiman D."/>
            <person name="Howarth C."/>
            <person name="Larson L."/>
            <person name="Lui A."/>
            <person name="MacDonald P.J.P."/>
            <person name="Mehta T."/>
            <person name="Montmayeur A."/>
            <person name="Murphy C."/>
            <person name="Neiman D."/>
            <person name="Pearson M."/>
            <person name="Priest M."/>
            <person name="Roberts A."/>
            <person name="Saif S."/>
            <person name="Shea T."/>
            <person name="Shenoy N."/>
            <person name="Sisk P."/>
            <person name="Stolte C."/>
            <person name="Sykes S."/>
            <person name="Yandava C."/>
            <person name="Wortman J."/>
            <person name="Nusbaum C."/>
            <person name="Birren B."/>
        </authorList>
    </citation>
    <scope>NUCLEOTIDE SEQUENCE</scope>
    <source>
        <strain evidence="3">ATCC 64411</strain>
    </source>
</reference>
<reference evidence="3" key="2">
    <citation type="submission" date="2010-05" db="EMBL/GenBank/DDBJ databases">
        <title>The Genome Sequence of Magnaporthe poae strain ATCC 64411.</title>
        <authorList>
            <consortium name="The Broad Institute Genome Sequencing Platform"/>
            <consortium name="Broad Institute Genome Sequencing Center for Infectious Disease"/>
            <person name="Ma L.-J."/>
            <person name="Dead R."/>
            <person name="Young S."/>
            <person name="Zeng Q."/>
            <person name="Koehrsen M."/>
            <person name="Alvarado L."/>
            <person name="Berlin A."/>
            <person name="Chapman S.B."/>
            <person name="Chen Z."/>
            <person name="Freedman E."/>
            <person name="Gellesch M."/>
            <person name="Goldberg J."/>
            <person name="Griggs A."/>
            <person name="Gujja S."/>
            <person name="Heilman E.R."/>
            <person name="Heiman D."/>
            <person name="Hepburn T."/>
            <person name="Howarth C."/>
            <person name="Jen D."/>
            <person name="Larson L."/>
            <person name="Mehta T."/>
            <person name="Neiman D."/>
            <person name="Pearson M."/>
            <person name="Roberts A."/>
            <person name="Saif S."/>
            <person name="Shea T."/>
            <person name="Shenoy N."/>
            <person name="Sisk P."/>
            <person name="Stolte C."/>
            <person name="Sykes S."/>
            <person name="Walk T."/>
            <person name="White J."/>
            <person name="Yandava C."/>
            <person name="Haas B."/>
            <person name="Nusbaum C."/>
            <person name="Birren B."/>
        </authorList>
    </citation>
    <scope>NUCLEOTIDE SEQUENCE</scope>
    <source>
        <strain evidence="3">ATCC 64411</strain>
    </source>
</reference>
<evidence type="ECO:0000313" key="3">
    <source>
        <dbReference type="EMBL" id="KLU91385.1"/>
    </source>
</evidence>
<reference evidence="4" key="5">
    <citation type="submission" date="2015-06" db="UniProtKB">
        <authorList>
            <consortium name="EnsemblFungi"/>
        </authorList>
    </citation>
    <scope>IDENTIFICATION</scope>
    <source>
        <strain evidence="4">ATCC 64411</strain>
    </source>
</reference>
<evidence type="ECO:0000313" key="4">
    <source>
        <dbReference type="EnsemblFungi" id="MAPG_09905T0"/>
    </source>
</evidence>
<reference evidence="4" key="4">
    <citation type="journal article" date="2015" name="G3 (Bethesda)">
        <title>Genome sequences of three phytopathogenic species of the Magnaporthaceae family of fungi.</title>
        <authorList>
            <person name="Okagaki L.H."/>
            <person name="Nunes C.C."/>
            <person name="Sailsbery J."/>
            <person name="Clay B."/>
            <person name="Brown D."/>
            <person name="John T."/>
            <person name="Oh Y."/>
            <person name="Young N."/>
            <person name="Fitzgerald M."/>
            <person name="Haas B.J."/>
            <person name="Zeng Q."/>
            <person name="Young S."/>
            <person name="Adiconis X."/>
            <person name="Fan L."/>
            <person name="Levin J.Z."/>
            <person name="Mitchell T.K."/>
            <person name="Okubara P.A."/>
            <person name="Farman M.L."/>
            <person name="Kohn L.M."/>
            <person name="Birren B."/>
            <person name="Ma L.-J."/>
            <person name="Dean R.A."/>
        </authorList>
    </citation>
    <scope>NUCLEOTIDE SEQUENCE</scope>
    <source>
        <strain evidence="4">ATCC 64411 / 73-15</strain>
    </source>
</reference>
<dbReference type="EnsemblFungi" id="MAPG_09905T0">
    <property type="protein sequence ID" value="MAPG_09905T0"/>
    <property type="gene ID" value="MAPG_09905"/>
</dbReference>